<comment type="similarity">
    <text evidence="6">Belongs to the peptidase M24A family. Methionine aminopeptidase type 1 subfamily.</text>
</comment>
<keyword evidence="4 6" id="KW-0479">Metal-binding</keyword>
<dbReference type="EMBL" id="MWAK01000146">
    <property type="protein sequence ID" value="OPZ91879.1"/>
    <property type="molecule type" value="Genomic_DNA"/>
</dbReference>
<accession>A0A1V5MFA0</accession>
<protein>
    <recommendedName>
        <fullName evidence="6 7">Methionine aminopeptidase</fullName>
        <shortName evidence="6">MAP</shortName>
        <shortName evidence="6">MetAP</shortName>
        <ecNumber evidence="6 7">3.4.11.18</ecNumber>
    </recommendedName>
    <alternativeName>
        <fullName evidence="6">Peptidase M</fullName>
    </alternativeName>
</protein>
<comment type="cofactor">
    <cofactor evidence="6">
        <name>Co(2+)</name>
        <dbReference type="ChEBI" id="CHEBI:48828"/>
    </cofactor>
    <cofactor evidence="6">
        <name>Zn(2+)</name>
        <dbReference type="ChEBI" id="CHEBI:29105"/>
    </cofactor>
    <cofactor evidence="6">
        <name>Mn(2+)</name>
        <dbReference type="ChEBI" id="CHEBI:29035"/>
    </cofactor>
    <cofactor evidence="6">
        <name>Fe(2+)</name>
        <dbReference type="ChEBI" id="CHEBI:29033"/>
    </cofactor>
    <text evidence="6">Binds 2 divalent metal cations per subunit. Has a high-affinity and a low affinity metal-binding site. The true nature of the physiological cofactor is under debate. The enzyme is active with cobalt, zinc, manganese or divalent iron ions. Most likely, methionine aminopeptidases function as mononuclear Fe(2+)-metalloproteases under physiological conditions, and the catalytically relevant metal-binding site has been assigned to the histidine-containing high-affinity site.</text>
</comment>
<keyword evidence="5 6" id="KW-0378">Hydrolase</keyword>
<dbReference type="Pfam" id="PF00557">
    <property type="entry name" value="Peptidase_M24"/>
    <property type="match status" value="1"/>
</dbReference>
<evidence type="ECO:0000259" key="8">
    <source>
        <dbReference type="Pfam" id="PF00557"/>
    </source>
</evidence>
<dbReference type="PRINTS" id="PR00599">
    <property type="entry name" value="MAPEPTIDASE"/>
</dbReference>
<evidence type="ECO:0000256" key="1">
    <source>
        <dbReference type="ARBA" id="ARBA00002521"/>
    </source>
</evidence>
<feature type="binding site" evidence="6">
    <location>
        <position position="165"/>
    </location>
    <ligand>
        <name>a divalent metal cation</name>
        <dbReference type="ChEBI" id="CHEBI:60240"/>
        <label>2</label>
        <note>catalytic</note>
    </ligand>
</feature>
<dbReference type="InterPro" id="IPR036005">
    <property type="entry name" value="Creatinase/aminopeptidase-like"/>
</dbReference>
<keyword evidence="2 6" id="KW-0031">Aminopeptidase</keyword>
<evidence type="ECO:0000256" key="5">
    <source>
        <dbReference type="ARBA" id="ARBA00022801"/>
    </source>
</evidence>
<feature type="binding site" evidence="6">
    <location>
        <position position="228"/>
    </location>
    <ligand>
        <name>a divalent metal cation</name>
        <dbReference type="ChEBI" id="CHEBI:60240"/>
        <label>1</label>
    </ligand>
</feature>
<comment type="function">
    <text evidence="1 6">Removes the N-terminal methionine from nascent proteins. The N-terminal methionine is often cleaved when the second residue in the primary sequence is small and uncharged (Met-Ala-, Cys, Gly, Pro, Ser, Thr, or Val). Requires deformylation of the N(alpha)-formylated initiator methionine before it can be hydrolyzed.</text>
</comment>
<evidence type="ECO:0000256" key="3">
    <source>
        <dbReference type="ARBA" id="ARBA00022670"/>
    </source>
</evidence>
<comment type="subunit">
    <text evidence="6">Monomer.</text>
</comment>
<dbReference type="InterPro" id="IPR000994">
    <property type="entry name" value="Pept_M24"/>
</dbReference>
<feature type="binding site" evidence="6">
    <location>
        <position position="74"/>
    </location>
    <ligand>
        <name>substrate</name>
    </ligand>
</feature>
<dbReference type="PANTHER" id="PTHR43330">
    <property type="entry name" value="METHIONINE AMINOPEPTIDASE"/>
    <property type="match status" value="1"/>
</dbReference>
<feature type="domain" description="Peptidase M24" evidence="8">
    <location>
        <begin position="8"/>
        <end position="235"/>
    </location>
</feature>
<dbReference type="AlphaFoldDB" id="A0A1V5MFA0"/>
<feature type="binding site" evidence="6">
    <location>
        <position position="102"/>
    </location>
    <ligand>
        <name>a divalent metal cation</name>
        <dbReference type="ChEBI" id="CHEBI:60240"/>
        <label>1</label>
    </ligand>
</feature>
<dbReference type="NCBIfam" id="TIGR00500">
    <property type="entry name" value="met_pdase_I"/>
    <property type="match status" value="1"/>
</dbReference>
<dbReference type="GO" id="GO:0006508">
    <property type="term" value="P:proteolysis"/>
    <property type="evidence" value="ECO:0007669"/>
    <property type="project" value="UniProtKB-KW"/>
</dbReference>
<feature type="binding site" evidence="6">
    <location>
        <position position="91"/>
    </location>
    <ligand>
        <name>a divalent metal cation</name>
        <dbReference type="ChEBI" id="CHEBI:60240"/>
        <label>1</label>
    </ligand>
</feature>
<reference evidence="9" key="1">
    <citation type="submission" date="2017-02" db="EMBL/GenBank/DDBJ databases">
        <title>Delving into the versatile metabolic prowess of the omnipresent phylum Bacteroidetes.</title>
        <authorList>
            <person name="Nobu M.K."/>
            <person name="Mei R."/>
            <person name="Narihiro T."/>
            <person name="Kuroda K."/>
            <person name="Liu W.-T."/>
        </authorList>
    </citation>
    <scope>NUCLEOTIDE SEQUENCE</scope>
    <source>
        <strain evidence="9">ADurb.Bin417</strain>
    </source>
</reference>
<dbReference type="Proteomes" id="UP000485484">
    <property type="component" value="Unassembled WGS sequence"/>
</dbReference>
<sequence length="244" mass="26287">MAHQSKAEKLRTAGRLLAVCRQELAGMVRPGVTGLDLDRRAEEIITGLGGRPAFKGYRGYPASICVSPNRVVIHGIPNSTPFREGDLVSLDLGVEKDGFYADGAVTCPVGAAAPEYRRLMETTRRALELAIARVAPGVEIDELGRAIEAEVRSNGFDVVRSFCGHGIGRQLHQPPEIPNFASGNRFRLYAGLALAIEPMVNYKSGSVIILEDGWTVVTADGGYSAHFEETVLVTETGHEVVTDL</sequence>
<dbReference type="SUPFAM" id="SSF55920">
    <property type="entry name" value="Creatinase/aminopeptidase"/>
    <property type="match status" value="1"/>
</dbReference>
<comment type="caution">
    <text evidence="9">The sequence shown here is derived from an EMBL/GenBank/DDBJ whole genome shotgun (WGS) entry which is preliminary data.</text>
</comment>
<dbReference type="Gene3D" id="3.90.230.10">
    <property type="entry name" value="Creatinase/methionine aminopeptidase superfamily"/>
    <property type="match status" value="1"/>
</dbReference>
<evidence type="ECO:0000256" key="7">
    <source>
        <dbReference type="RuleBase" id="RU003653"/>
    </source>
</evidence>
<dbReference type="PROSITE" id="PS00680">
    <property type="entry name" value="MAP_1"/>
    <property type="match status" value="1"/>
</dbReference>
<evidence type="ECO:0000256" key="6">
    <source>
        <dbReference type="HAMAP-Rule" id="MF_01974"/>
    </source>
</evidence>
<dbReference type="InterPro" id="IPR002467">
    <property type="entry name" value="Pept_M24A_MAP1"/>
</dbReference>
<proteinExistence type="inferred from homology"/>
<evidence type="ECO:0000313" key="9">
    <source>
        <dbReference type="EMBL" id="OPZ91879.1"/>
    </source>
</evidence>
<dbReference type="EC" id="3.4.11.18" evidence="6 7"/>
<feature type="binding site" evidence="6">
    <location>
        <position position="228"/>
    </location>
    <ligand>
        <name>a divalent metal cation</name>
        <dbReference type="ChEBI" id="CHEBI:60240"/>
        <label>2</label>
        <note>catalytic</note>
    </ligand>
</feature>
<name>A0A1V5MFA0_UNCT6</name>
<dbReference type="PANTHER" id="PTHR43330:SF27">
    <property type="entry name" value="METHIONINE AMINOPEPTIDASE"/>
    <property type="match status" value="1"/>
</dbReference>
<feature type="binding site" evidence="6">
    <location>
        <position position="102"/>
    </location>
    <ligand>
        <name>a divalent metal cation</name>
        <dbReference type="ChEBI" id="CHEBI:60240"/>
        <label>2</label>
        <note>catalytic</note>
    </ligand>
</feature>
<dbReference type="GO" id="GO:0046872">
    <property type="term" value="F:metal ion binding"/>
    <property type="evidence" value="ECO:0007669"/>
    <property type="project" value="UniProtKB-UniRule"/>
</dbReference>
<dbReference type="GO" id="GO:0005829">
    <property type="term" value="C:cytosol"/>
    <property type="evidence" value="ECO:0007669"/>
    <property type="project" value="TreeGrafter"/>
</dbReference>
<feature type="binding site" evidence="6">
    <location>
        <position position="172"/>
    </location>
    <ligand>
        <name>substrate</name>
    </ligand>
</feature>
<evidence type="ECO:0000256" key="4">
    <source>
        <dbReference type="ARBA" id="ARBA00022723"/>
    </source>
</evidence>
<dbReference type="InterPro" id="IPR001714">
    <property type="entry name" value="Pept_M24_MAP"/>
</dbReference>
<organism evidence="9">
    <name type="scientific">candidate division TA06 bacterium ADurb.Bin417</name>
    <dbReference type="NCBI Taxonomy" id="1852828"/>
    <lineage>
        <taxon>Bacteria</taxon>
        <taxon>Bacteria division TA06</taxon>
    </lineage>
</organism>
<dbReference type="HAMAP" id="MF_01974">
    <property type="entry name" value="MetAP_1"/>
    <property type="match status" value="1"/>
</dbReference>
<evidence type="ECO:0000256" key="2">
    <source>
        <dbReference type="ARBA" id="ARBA00022438"/>
    </source>
</evidence>
<dbReference type="GO" id="GO:0004239">
    <property type="term" value="F:initiator methionyl aminopeptidase activity"/>
    <property type="evidence" value="ECO:0007669"/>
    <property type="project" value="UniProtKB-UniRule"/>
</dbReference>
<dbReference type="GO" id="GO:0070006">
    <property type="term" value="F:metalloaminopeptidase activity"/>
    <property type="evidence" value="ECO:0007669"/>
    <property type="project" value="UniProtKB-UniRule"/>
</dbReference>
<feature type="binding site" evidence="6">
    <location>
        <position position="197"/>
    </location>
    <ligand>
        <name>a divalent metal cation</name>
        <dbReference type="ChEBI" id="CHEBI:60240"/>
        <label>2</label>
        <note>catalytic</note>
    </ligand>
</feature>
<keyword evidence="3 6" id="KW-0645">Protease</keyword>
<comment type="catalytic activity">
    <reaction evidence="6 7">
        <text>Release of N-terminal amino acids, preferentially methionine, from peptides and arylamides.</text>
        <dbReference type="EC" id="3.4.11.18"/>
    </reaction>
</comment>
<gene>
    <name evidence="6 9" type="primary">map</name>
    <name evidence="9" type="ORF">BWY73_00988</name>
</gene>
<dbReference type="CDD" id="cd01086">
    <property type="entry name" value="MetAP1"/>
    <property type="match status" value="1"/>
</dbReference>